<dbReference type="SUPFAM" id="SSF52266">
    <property type="entry name" value="SGNH hydrolase"/>
    <property type="match status" value="1"/>
</dbReference>
<gene>
    <name evidence="5" type="ORF">ACFO1S_11225</name>
</gene>
<evidence type="ECO:0000256" key="1">
    <source>
        <dbReference type="ARBA" id="ARBA00008668"/>
    </source>
</evidence>
<dbReference type="Gene3D" id="3.40.50.1110">
    <property type="entry name" value="SGNH hydrolase"/>
    <property type="match status" value="1"/>
</dbReference>
<keyword evidence="6" id="KW-1185">Reference proteome</keyword>
<keyword evidence="2" id="KW-0378">Hydrolase</keyword>
<dbReference type="Pfam" id="PF00395">
    <property type="entry name" value="SLH"/>
    <property type="match status" value="1"/>
</dbReference>
<dbReference type="PANTHER" id="PTHR43695">
    <property type="entry name" value="PUTATIVE (AFU_ORTHOLOGUE AFUA_2G17250)-RELATED"/>
    <property type="match status" value="1"/>
</dbReference>
<dbReference type="RefSeq" id="WP_204605774.1">
    <property type="nucleotide sequence ID" value="NZ_JBHSED010000017.1"/>
</dbReference>
<evidence type="ECO:0000313" key="6">
    <source>
        <dbReference type="Proteomes" id="UP001595755"/>
    </source>
</evidence>
<dbReference type="Gene3D" id="2.60.120.430">
    <property type="entry name" value="Galactose-binding lectin"/>
    <property type="match status" value="1"/>
</dbReference>
<organism evidence="5 6">
    <name type="scientific">Cohnella boryungensis</name>
    <dbReference type="NCBI Taxonomy" id="768479"/>
    <lineage>
        <taxon>Bacteria</taxon>
        <taxon>Bacillati</taxon>
        <taxon>Bacillota</taxon>
        <taxon>Bacilli</taxon>
        <taxon>Bacillales</taxon>
        <taxon>Paenibacillaceae</taxon>
        <taxon>Cohnella</taxon>
    </lineage>
</organism>
<proteinExistence type="inferred from homology"/>
<protein>
    <submittedName>
        <fullName evidence="5">GDSL-type esterase/lipase family protein</fullName>
    </submittedName>
</protein>
<dbReference type="InterPro" id="IPR037459">
    <property type="entry name" value="RhgT-like"/>
</dbReference>
<dbReference type="InterPro" id="IPR036514">
    <property type="entry name" value="SGNH_hydro_sf"/>
</dbReference>
<comment type="similarity">
    <text evidence="1">Belongs to the 'GDSL' lipolytic enzyme family.</text>
</comment>
<evidence type="ECO:0000259" key="4">
    <source>
        <dbReference type="Pfam" id="PF13472"/>
    </source>
</evidence>
<evidence type="ECO:0000256" key="2">
    <source>
        <dbReference type="ARBA" id="ARBA00022801"/>
    </source>
</evidence>
<dbReference type="PANTHER" id="PTHR43695:SF1">
    <property type="entry name" value="RHAMNOGALACTURONAN ACETYLESTERASE"/>
    <property type="match status" value="1"/>
</dbReference>
<feature type="domain" description="SGNH hydrolase-type esterase" evidence="4">
    <location>
        <begin position="197"/>
        <end position="355"/>
    </location>
</feature>
<name>A0ABV8SA08_9BACL</name>
<evidence type="ECO:0000259" key="3">
    <source>
        <dbReference type="Pfam" id="PF00395"/>
    </source>
</evidence>
<reference evidence="6" key="1">
    <citation type="journal article" date="2019" name="Int. J. Syst. Evol. Microbiol.">
        <title>The Global Catalogue of Microorganisms (GCM) 10K type strain sequencing project: providing services to taxonomists for standard genome sequencing and annotation.</title>
        <authorList>
            <consortium name="The Broad Institute Genomics Platform"/>
            <consortium name="The Broad Institute Genome Sequencing Center for Infectious Disease"/>
            <person name="Wu L."/>
            <person name="Ma J."/>
        </authorList>
    </citation>
    <scope>NUCLEOTIDE SEQUENCE [LARGE SCALE GENOMIC DNA]</scope>
    <source>
        <strain evidence="6">CGMCC 4.1641</strain>
    </source>
</reference>
<dbReference type="Pfam" id="PF13472">
    <property type="entry name" value="Lipase_GDSL_2"/>
    <property type="match status" value="1"/>
</dbReference>
<dbReference type="EMBL" id="JBHSED010000017">
    <property type="protein sequence ID" value="MFC4304010.1"/>
    <property type="molecule type" value="Genomic_DNA"/>
</dbReference>
<dbReference type="Proteomes" id="UP001595755">
    <property type="component" value="Unassembled WGS sequence"/>
</dbReference>
<sequence length="661" mass="72631">MTELVRKFNFTDRPKPGYRSVVHDENNGAPLYDPAVGYGFVDETCALPPRSVHAGGITSDGTGFYLTDTAFEAEQGFEGDHYNRYGMAFRIDAPPGAYRIRVNTASEAEHTTVSVSGMHADRLVQDGYWDAAKRLPIRFKADRAGREWTYTYVNGLNTIDIEIEPSTVGVPVGLEEIALEPVPPQERAAGSIPTIFLLGDSTVKTYTFDEAPMSGWGQIIGALFDPGHVNVVNYSMGGRSFKNSYWEGRLNEILLAGRVGDYILIQFGHNDESYDEHRRFGRGSSEAMYETYMTEIYLPAIRSRGMIPVMVTPMSRVDGDAPAQVFTNSFVVRKFPALMKRLAEAAGITLIDLNTESLKYYNEIGTDATTAVFMSIEAGETPGKTNDGSYANGHPANKIDGTHYKEALAKQFARIVATGIIGEGQAGDRTAAAIASYLHSGVRRAASTGDWSAIFPEMTGDTTVGEDAYYRNQIEKLIQLGVMGKDRNGNFRPRETMTAKAFIHALSRLLDVSMTIFSGYPEGELKRETMGAILADAYRASFAEKPKFMTDYNGTAVVPGDPGYDSNLDSDTKNAMYYPLVSFRQLSDTAAIDPGLMAKVKEAYELGLIRSEEGIARGRMKNGTELEPKAVVTRAKAAKALYFMWVLAQNVQEENHASSLK</sequence>
<dbReference type="InterPro" id="IPR013830">
    <property type="entry name" value="SGNH_hydro"/>
</dbReference>
<comment type="caution">
    <text evidence="5">The sequence shown here is derived from an EMBL/GenBank/DDBJ whole genome shotgun (WGS) entry which is preliminary data.</text>
</comment>
<feature type="domain" description="SLH" evidence="3">
    <location>
        <begin position="467"/>
        <end position="498"/>
    </location>
</feature>
<dbReference type="InterPro" id="IPR001119">
    <property type="entry name" value="SLH_dom"/>
</dbReference>
<evidence type="ECO:0000313" key="5">
    <source>
        <dbReference type="EMBL" id="MFC4304010.1"/>
    </source>
</evidence>
<accession>A0ABV8SA08</accession>